<dbReference type="GO" id="GO:0019646">
    <property type="term" value="P:aerobic electron transport chain"/>
    <property type="evidence" value="ECO:0007669"/>
    <property type="project" value="TreeGrafter"/>
</dbReference>
<dbReference type="GO" id="GO:0009055">
    <property type="term" value="F:electron transfer activity"/>
    <property type="evidence" value="ECO:0007669"/>
    <property type="project" value="TreeGrafter"/>
</dbReference>
<keyword evidence="6 7" id="KW-0472">Membrane</keyword>
<evidence type="ECO:0000313" key="9">
    <source>
        <dbReference type="Proteomes" id="UP000321934"/>
    </source>
</evidence>
<reference evidence="8 9" key="1">
    <citation type="journal article" date="2019" name="ISME J.">
        <title>Deianiraea, an extracellular bacterium associated with the ciliate Paramecium, suggests an alternative scenario for the evolution of Rickettsiales.</title>
        <authorList>
            <person name="Castelli M."/>
            <person name="Sabaneyeva E."/>
            <person name="Lanzoni O."/>
            <person name="Lebedeva N."/>
            <person name="Floriano A.M."/>
            <person name="Gaiarsa S."/>
            <person name="Benken K."/>
            <person name="Modeo L."/>
            <person name="Bandi C."/>
            <person name="Potekhin A."/>
            <person name="Sassera D."/>
            <person name="Petroni G."/>
        </authorList>
    </citation>
    <scope>NUCLEOTIDE SEQUENCE [LARGE SCALE GENOMIC DNA]</scope>
    <source>
        <strain evidence="8">CyL4-1</strain>
    </source>
</reference>
<evidence type="ECO:0000256" key="2">
    <source>
        <dbReference type="ARBA" id="ARBA00007543"/>
    </source>
</evidence>
<feature type="transmembrane region" description="Helical" evidence="7">
    <location>
        <begin position="118"/>
        <end position="140"/>
    </location>
</feature>
<feature type="transmembrane region" description="Helical" evidence="7">
    <location>
        <begin position="160"/>
        <end position="183"/>
    </location>
</feature>
<dbReference type="AlphaFoldDB" id="A0A5B8XIS1"/>
<dbReference type="EMBL" id="CP029077">
    <property type="protein sequence ID" value="QED23844.1"/>
    <property type="molecule type" value="Genomic_DNA"/>
</dbReference>
<sequence>MLCNCLIANIIGFLMFFSIIMFVFFDGMDLGIGILSPFMKNKEQRGLAMASVHPFWDVNETWIIMAAIFLVLGFTNAYGIFITTFYIPVILLLGLAAFRGCSFEFRSKDEKYFKPWDIAFFVSSFGMALVFGVFIGNLVNGLNIGDDMLYKGTFWQLFNPIALASGVLNVLGFALIGAAWVCLKTPNDTSDFARKAIKTIIKLIIPVSIILAALVFSKSELRERIFGGYRICLLSVMMIASYCVLGYMHKLASSSKGNEVKMLFCAYGFALYGAIALLSITYPYVVPYKYTMHDLLRFKSDTHGMENISIFTIILLIITLGFFFKNYRVFKGKFTKDDIHY</sequence>
<dbReference type="GO" id="GO:0005886">
    <property type="term" value="C:plasma membrane"/>
    <property type="evidence" value="ECO:0007669"/>
    <property type="project" value="UniProtKB-SubCell"/>
</dbReference>
<dbReference type="Pfam" id="PF02322">
    <property type="entry name" value="Cyt_bd_oxida_II"/>
    <property type="match status" value="1"/>
</dbReference>
<evidence type="ECO:0000256" key="7">
    <source>
        <dbReference type="SAM" id="Phobius"/>
    </source>
</evidence>
<feature type="transmembrane region" description="Helical" evidence="7">
    <location>
        <begin position="260"/>
        <end position="285"/>
    </location>
</feature>
<dbReference type="PANTHER" id="PTHR43141">
    <property type="entry name" value="CYTOCHROME BD2 SUBUNIT II"/>
    <property type="match status" value="1"/>
</dbReference>
<keyword evidence="5 7" id="KW-1133">Transmembrane helix</keyword>
<name>A0A5B8XIS1_9RICK</name>
<protein>
    <submittedName>
        <fullName evidence="8">Cytochrome d ubiquinol oxidase subunit II</fullName>
    </submittedName>
</protein>
<dbReference type="InterPro" id="IPR003317">
    <property type="entry name" value="Cyt-d_oxidase_su2"/>
</dbReference>
<dbReference type="GO" id="GO:0070069">
    <property type="term" value="C:cytochrome complex"/>
    <property type="evidence" value="ECO:0007669"/>
    <property type="project" value="TreeGrafter"/>
</dbReference>
<organism evidence="8 9">
    <name type="scientific">Candidatus Deianiraea vastatrix</name>
    <dbReference type="NCBI Taxonomy" id="2163644"/>
    <lineage>
        <taxon>Bacteria</taxon>
        <taxon>Pseudomonadati</taxon>
        <taxon>Pseudomonadota</taxon>
        <taxon>Alphaproteobacteria</taxon>
        <taxon>Rickettsiales</taxon>
        <taxon>Candidatus Deianiraeaceae</taxon>
        <taxon>Candidatus Deianiraea</taxon>
    </lineage>
</organism>
<accession>A0A5B8XIS1</accession>
<dbReference type="Proteomes" id="UP000321934">
    <property type="component" value="Chromosome"/>
</dbReference>
<keyword evidence="9" id="KW-1185">Reference proteome</keyword>
<feature type="transmembrane region" description="Helical" evidence="7">
    <location>
        <begin position="195"/>
        <end position="216"/>
    </location>
</feature>
<feature type="transmembrane region" description="Helical" evidence="7">
    <location>
        <begin position="6"/>
        <end position="25"/>
    </location>
</feature>
<gene>
    <name evidence="8" type="ORF">Deia_01063</name>
</gene>
<feature type="transmembrane region" description="Helical" evidence="7">
    <location>
        <begin position="305"/>
        <end position="324"/>
    </location>
</feature>
<dbReference type="PANTHER" id="PTHR43141:SF4">
    <property type="entry name" value="CYTOCHROME BD2 SUBUNIT II"/>
    <property type="match status" value="1"/>
</dbReference>
<proteinExistence type="inferred from homology"/>
<feature type="transmembrane region" description="Helical" evidence="7">
    <location>
        <begin position="228"/>
        <end position="248"/>
    </location>
</feature>
<dbReference type="RefSeq" id="WP_146821268.1">
    <property type="nucleotide sequence ID" value="NZ_CP029077.1"/>
</dbReference>
<evidence type="ECO:0000256" key="4">
    <source>
        <dbReference type="ARBA" id="ARBA00022692"/>
    </source>
</evidence>
<evidence type="ECO:0000256" key="5">
    <source>
        <dbReference type="ARBA" id="ARBA00022989"/>
    </source>
</evidence>
<evidence type="ECO:0000256" key="1">
    <source>
        <dbReference type="ARBA" id="ARBA00004651"/>
    </source>
</evidence>
<evidence type="ECO:0000313" key="8">
    <source>
        <dbReference type="EMBL" id="QED23844.1"/>
    </source>
</evidence>
<comment type="subcellular location">
    <subcellularLocation>
        <location evidence="1">Cell membrane</location>
        <topology evidence="1">Multi-pass membrane protein</topology>
    </subcellularLocation>
</comment>
<keyword evidence="4 7" id="KW-0812">Transmembrane</keyword>
<feature type="transmembrane region" description="Helical" evidence="7">
    <location>
        <begin position="78"/>
        <end position="98"/>
    </location>
</feature>
<dbReference type="NCBIfam" id="TIGR00203">
    <property type="entry name" value="cydB"/>
    <property type="match status" value="1"/>
</dbReference>
<keyword evidence="3" id="KW-1003">Cell membrane</keyword>
<comment type="similarity">
    <text evidence="2">Belongs to the cytochrome ubiquinol oxidase subunit 2 family.</text>
</comment>
<evidence type="ECO:0000256" key="6">
    <source>
        <dbReference type="ARBA" id="ARBA00023136"/>
    </source>
</evidence>
<evidence type="ECO:0000256" key="3">
    <source>
        <dbReference type="ARBA" id="ARBA00022475"/>
    </source>
</evidence>
<dbReference type="GO" id="GO:0016682">
    <property type="term" value="F:oxidoreductase activity, acting on diphenols and related substances as donors, oxygen as acceptor"/>
    <property type="evidence" value="ECO:0007669"/>
    <property type="project" value="TreeGrafter"/>
</dbReference>